<dbReference type="EMBL" id="QMDX01000013">
    <property type="protein sequence ID" value="TSD09346.1"/>
    <property type="molecule type" value="Genomic_DNA"/>
</dbReference>
<protein>
    <submittedName>
        <fullName evidence="1">Uncharacterized protein</fullName>
    </submittedName>
</protein>
<keyword evidence="2" id="KW-1185">Reference proteome</keyword>
<dbReference type="InParanoid" id="A0A554MW58"/>
<organism evidence="1 2">
    <name type="scientific">Haloglomus irregulare</name>
    <dbReference type="NCBI Taxonomy" id="2234134"/>
    <lineage>
        <taxon>Archaea</taxon>
        <taxon>Methanobacteriati</taxon>
        <taxon>Methanobacteriota</taxon>
        <taxon>Stenosarchaea group</taxon>
        <taxon>Halobacteria</taxon>
        <taxon>Halobacteriales</taxon>
        <taxon>Natronomonadaceae</taxon>
        <taxon>Haloglomus</taxon>
    </lineage>
</organism>
<dbReference type="RefSeq" id="WP_144263081.1">
    <property type="nucleotide sequence ID" value="NZ_QMDX01000013.1"/>
</dbReference>
<name>A0A554MW58_9EURY</name>
<comment type="caution">
    <text evidence="1">The sequence shown here is derived from an EMBL/GenBank/DDBJ whole genome shotgun (WGS) entry which is preliminary data.</text>
</comment>
<gene>
    <name evidence="1" type="ORF">DP107_15640</name>
</gene>
<evidence type="ECO:0000313" key="2">
    <source>
        <dbReference type="Proteomes" id="UP000319894"/>
    </source>
</evidence>
<sequence>MERDRIALRATGDREKLLDRAKGSLDCDSDAEVINTALRHAVESVENFEDVNCEVSPELAERLSADEVRPTQYPHVRVD</sequence>
<dbReference type="InterPro" id="IPR055810">
    <property type="entry name" value="DUF7386"/>
</dbReference>
<dbReference type="OrthoDB" id="260010at2157"/>
<evidence type="ECO:0000313" key="1">
    <source>
        <dbReference type="EMBL" id="TSD09346.1"/>
    </source>
</evidence>
<dbReference type="Proteomes" id="UP000319894">
    <property type="component" value="Unassembled WGS sequence"/>
</dbReference>
<proteinExistence type="predicted"/>
<accession>A0A554MW58</accession>
<dbReference type="AlphaFoldDB" id="A0A554MW58"/>
<reference evidence="1 2" key="1">
    <citation type="submission" date="2018-06" db="EMBL/GenBank/DDBJ databases">
        <title>Natronomonas sp. F16-60 a new haloarchaeon isolated from a solar saltern of Isla Cristina, Huelva, Spain.</title>
        <authorList>
            <person name="Duran-Viseras A."/>
            <person name="Sanchez-Porro C."/>
            <person name="Ventosa A."/>
        </authorList>
    </citation>
    <scope>NUCLEOTIDE SEQUENCE [LARGE SCALE GENOMIC DNA]</scope>
    <source>
        <strain evidence="1 2">F16-60</strain>
    </source>
</reference>
<dbReference type="Pfam" id="PF24111">
    <property type="entry name" value="DUF7386"/>
    <property type="match status" value="1"/>
</dbReference>